<reference evidence="2 3" key="1">
    <citation type="submission" date="2015-06" db="EMBL/GenBank/DDBJ databases">
        <title>Draft genome assembly of filamentous brackish cyanobacterium Limnoraphis robusta strain CS-951.</title>
        <authorList>
            <person name="Willis A."/>
            <person name="Parks M."/>
            <person name="Burford M.A."/>
        </authorList>
    </citation>
    <scope>NUCLEOTIDE SEQUENCE [LARGE SCALE GENOMIC DNA]</scope>
    <source>
        <strain evidence="2 3">CS-951</strain>
    </source>
</reference>
<gene>
    <name evidence="2" type="ORF">WN50_38980</name>
</gene>
<proteinExistence type="predicted"/>
<accession>A0A0J9EVF2</accession>
<dbReference type="AlphaFoldDB" id="A0A0J9EVF2"/>
<feature type="non-terminal residue" evidence="2">
    <location>
        <position position="102"/>
    </location>
</feature>
<evidence type="ECO:0000313" key="2">
    <source>
        <dbReference type="EMBL" id="KMW69972.1"/>
    </source>
</evidence>
<dbReference type="Proteomes" id="UP000033607">
    <property type="component" value="Unassembled WGS sequence"/>
</dbReference>
<organism evidence="2 3">
    <name type="scientific">Limnoraphis robusta CS-951</name>
    <dbReference type="NCBI Taxonomy" id="1637645"/>
    <lineage>
        <taxon>Bacteria</taxon>
        <taxon>Bacillati</taxon>
        <taxon>Cyanobacteriota</taxon>
        <taxon>Cyanophyceae</taxon>
        <taxon>Oscillatoriophycideae</taxon>
        <taxon>Oscillatoriales</taxon>
        <taxon>Sirenicapillariaceae</taxon>
        <taxon>Limnoraphis</taxon>
    </lineage>
</organism>
<dbReference type="EMBL" id="LATL02000322">
    <property type="protein sequence ID" value="KMW69972.1"/>
    <property type="molecule type" value="Genomic_DNA"/>
</dbReference>
<evidence type="ECO:0000313" key="3">
    <source>
        <dbReference type="Proteomes" id="UP000033607"/>
    </source>
</evidence>
<protein>
    <submittedName>
        <fullName evidence="2">Uncharacterized protein</fullName>
    </submittedName>
</protein>
<evidence type="ECO:0000256" key="1">
    <source>
        <dbReference type="SAM" id="MobiDB-lite"/>
    </source>
</evidence>
<comment type="caution">
    <text evidence="2">The sequence shown here is derived from an EMBL/GenBank/DDBJ whole genome shotgun (WGS) entry which is preliminary data.</text>
</comment>
<feature type="compositionally biased region" description="Polar residues" evidence="1">
    <location>
        <begin position="78"/>
        <end position="96"/>
    </location>
</feature>
<feature type="region of interest" description="Disordered" evidence="1">
    <location>
        <begin position="69"/>
        <end position="102"/>
    </location>
</feature>
<name>A0A0J9EVF2_9CYAN</name>
<sequence>MSDSNLHYAVKRLIDRFEKTGLLKRLELSDEDLADSIWLALQMGEVQTPQKSEEKLETDPSPTVEIVDSKLPELPTESEPTVSIITEDSPQQTPEQSPVKGL</sequence>